<dbReference type="Gene3D" id="3.40.50.1240">
    <property type="entry name" value="Phosphoglycerate mutase-like"/>
    <property type="match status" value="1"/>
</dbReference>
<proteinExistence type="predicted"/>
<dbReference type="Pfam" id="PF00300">
    <property type="entry name" value="His_Phos_1"/>
    <property type="match status" value="1"/>
</dbReference>
<dbReference type="EMBL" id="BAABFB010000094">
    <property type="protein sequence ID" value="GAA4491618.1"/>
    <property type="molecule type" value="Genomic_DNA"/>
</dbReference>
<organism evidence="1 2">
    <name type="scientific">Rhodococcus olei</name>
    <dbReference type="NCBI Taxonomy" id="2161675"/>
    <lineage>
        <taxon>Bacteria</taxon>
        <taxon>Bacillati</taxon>
        <taxon>Actinomycetota</taxon>
        <taxon>Actinomycetes</taxon>
        <taxon>Mycobacteriales</taxon>
        <taxon>Nocardiaceae</taxon>
        <taxon>Rhodococcus</taxon>
    </lineage>
</organism>
<dbReference type="Proteomes" id="UP001501183">
    <property type="component" value="Unassembled WGS sequence"/>
</dbReference>
<dbReference type="CDD" id="cd07067">
    <property type="entry name" value="HP_PGM_like"/>
    <property type="match status" value="1"/>
</dbReference>
<evidence type="ECO:0000313" key="1">
    <source>
        <dbReference type="EMBL" id="GAA4491618.1"/>
    </source>
</evidence>
<dbReference type="RefSeq" id="WP_345353559.1">
    <property type="nucleotide sequence ID" value="NZ_BAABFB010000094.1"/>
</dbReference>
<dbReference type="SMART" id="SM00855">
    <property type="entry name" value="PGAM"/>
    <property type="match status" value="1"/>
</dbReference>
<sequence>MTTVLLTRHADIDLPAVSPDPELNAVGIERAEALAHAVGAARVDAVFTSSFLRTKQTAAPLATRIRVQPRQVPPPAKFARQVRAGALGEVVLVVGHSNTVPEMIAELGAAPTPPEIGEREFDNLFVVSVTTDGAQVVTLKYGSASER</sequence>
<gene>
    <name evidence="1" type="ORF">GCM10023094_56260</name>
</gene>
<protein>
    <submittedName>
        <fullName evidence="1">Phosphoglycerate mutase family protein</fullName>
    </submittedName>
</protein>
<dbReference type="InterPro" id="IPR029033">
    <property type="entry name" value="His_PPase_superfam"/>
</dbReference>
<dbReference type="InterPro" id="IPR013078">
    <property type="entry name" value="His_Pase_superF_clade-1"/>
</dbReference>
<comment type="caution">
    <text evidence="1">The sequence shown here is derived from an EMBL/GenBank/DDBJ whole genome shotgun (WGS) entry which is preliminary data.</text>
</comment>
<accession>A0ABP8PSN0</accession>
<name>A0ABP8PSN0_9NOCA</name>
<evidence type="ECO:0000313" key="2">
    <source>
        <dbReference type="Proteomes" id="UP001501183"/>
    </source>
</evidence>
<dbReference type="SUPFAM" id="SSF53254">
    <property type="entry name" value="Phosphoglycerate mutase-like"/>
    <property type="match status" value="1"/>
</dbReference>
<keyword evidence="2" id="KW-1185">Reference proteome</keyword>
<reference evidence="2" key="1">
    <citation type="journal article" date="2019" name="Int. J. Syst. Evol. Microbiol.">
        <title>The Global Catalogue of Microorganisms (GCM) 10K type strain sequencing project: providing services to taxonomists for standard genome sequencing and annotation.</title>
        <authorList>
            <consortium name="The Broad Institute Genomics Platform"/>
            <consortium name="The Broad Institute Genome Sequencing Center for Infectious Disease"/>
            <person name="Wu L."/>
            <person name="Ma J."/>
        </authorList>
    </citation>
    <scope>NUCLEOTIDE SEQUENCE [LARGE SCALE GENOMIC DNA]</scope>
    <source>
        <strain evidence="2">JCM 32206</strain>
    </source>
</reference>